<dbReference type="InterPro" id="IPR018541">
    <property type="entry name" value="Ftsk_gamma"/>
</dbReference>
<dbReference type="GO" id="GO:0005524">
    <property type="term" value="F:ATP binding"/>
    <property type="evidence" value="ECO:0007669"/>
    <property type="project" value="UniProtKB-UniRule"/>
</dbReference>
<dbReference type="Pfam" id="PF09397">
    <property type="entry name" value="FtsK_gamma"/>
    <property type="match status" value="1"/>
</dbReference>
<dbReference type="EMBL" id="JAGQLN010000008">
    <property type="protein sequence ID" value="MCA9376817.1"/>
    <property type="molecule type" value="Genomic_DNA"/>
</dbReference>
<evidence type="ECO:0000256" key="2">
    <source>
        <dbReference type="ARBA" id="ARBA00006474"/>
    </source>
</evidence>
<evidence type="ECO:0000256" key="14">
    <source>
        <dbReference type="SAM" id="Phobius"/>
    </source>
</evidence>
<evidence type="ECO:0000256" key="3">
    <source>
        <dbReference type="ARBA" id="ARBA00022475"/>
    </source>
</evidence>
<keyword evidence="7" id="KW-0159">Chromosome partition</keyword>
<keyword evidence="8 13" id="KW-0067">ATP-binding</keyword>
<evidence type="ECO:0000256" key="11">
    <source>
        <dbReference type="ARBA" id="ARBA00023136"/>
    </source>
</evidence>
<dbReference type="PANTHER" id="PTHR22683">
    <property type="entry name" value="SPORULATION PROTEIN RELATED"/>
    <property type="match status" value="1"/>
</dbReference>
<keyword evidence="6 13" id="KW-0547">Nucleotide-binding</keyword>
<comment type="similarity">
    <text evidence="2">Belongs to the FtsK/SpoIIIE/SftA family.</text>
</comment>
<keyword evidence="3" id="KW-1003">Cell membrane</keyword>
<dbReference type="InterPro" id="IPR027417">
    <property type="entry name" value="P-loop_NTPase"/>
</dbReference>
<keyword evidence="12" id="KW-0131">Cell cycle</keyword>
<comment type="caution">
    <text evidence="16">The sequence shown here is derived from an EMBL/GenBank/DDBJ whole genome shotgun (WGS) entry which is preliminary data.</text>
</comment>
<dbReference type="Proteomes" id="UP000741282">
    <property type="component" value="Unassembled WGS sequence"/>
</dbReference>
<evidence type="ECO:0000256" key="5">
    <source>
        <dbReference type="ARBA" id="ARBA00022692"/>
    </source>
</evidence>
<protein>
    <submittedName>
        <fullName evidence="16">DNA translocase FtsK 4TM domain-containing protein</fullName>
    </submittedName>
</protein>
<proteinExistence type="inferred from homology"/>
<comment type="subcellular location">
    <subcellularLocation>
        <location evidence="1">Cell membrane</location>
        <topology evidence="1">Multi-pass membrane protein</topology>
    </subcellularLocation>
</comment>
<dbReference type="Pfam" id="PF01580">
    <property type="entry name" value="FtsK_SpoIIIE"/>
    <property type="match status" value="1"/>
</dbReference>
<dbReference type="SUPFAM" id="SSF46785">
    <property type="entry name" value="Winged helix' DNA-binding domain"/>
    <property type="match status" value="1"/>
</dbReference>
<dbReference type="Gene3D" id="1.10.10.10">
    <property type="entry name" value="Winged helix-like DNA-binding domain superfamily/Winged helix DNA-binding domain"/>
    <property type="match status" value="1"/>
</dbReference>
<feature type="transmembrane region" description="Helical" evidence="14">
    <location>
        <begin position="49"/>
        <end position="69"/>
    </location>
</feature>
<name>A0A955KWN3_9BACT</name>
<gene>
    <name evidence="16" type="ORF">KC685_02765</name>
</gene>
<feature type="transmembrane region" description="Helical" evidence="14">
    <location>
        <begin position="125"/>
        <end position="146"/>
    </location>
</feature>
<sequence>MPKKKKKQLTIHSKETRILFGLSIFVVGTTVTFSPFFSDATLLDQIRSFFGLSSLFWGMTLIVFSARFLTDSKYLRSLKTFSGFFLAAIASSLFFTFWAPKDELEKLTDLSGYGGTIGRSLHLSLYNAVGGFIEFIVIIILTLIAFSMISGTSLESIINTITAIFGIFSRKDAKQADGNEIEVVEDGQSIKPEKKGLLGSFIGGKDTHQDELGIEDGSAADIPPYQPSVAQPGNKDEIDLTTNPDPVDVIDNGGDDGAEGITGPQKYLNWTYPPIDLLLEPVMKPQDKEIHKRNAVVIEKTLKSFDIDSKVNKITIGPTVVQYALSITVGTKVSKVKNLTNDLALALATSESQIRVEAPIPGSSLIGIEIPNPTPNFVYIRDLINEVKSQNGDLELPLALGKNVAGKIFIKDLAKLPHLLVAGATGTGKSVGINSILTGLLMTKTPDELKLILVDPKMVELAPYNSIPHLLVPVITDMENVAHALQWAVEEMHTRYRLLKQLGTKNIIEYNRKSGSLTMPYIVIVIDEMADLMQTKGLEVEGHILRLAQMARAVGIHLILATQRPSVNIITGVIKANVPGRMAFSVSTQVDSKVIIDQGGAEALIGRGDMLFKSPDIIKPVRIQGAFTDTIDTEKLAEFLHSQSQGEPKPAGILEPEPMLRDGTLVGIGGISDEPLFPDAVDVCINEGKASASMLQRRLKIGYNRAANLIEELHKLGVVGPQDGSKPRDVLIRSKEELLNKIKGPSNESPMVEDEIE</sequence>
<evidence type="ECO:0000256" key="1">
    <source>
        <dbReference type="ARBA" id="ARBA00004651"/>
    </source>
</evidence>
<evidence type="ECO:0000313" key="17">
    <source>
        <dbReference type="Proteomes" id="UP000741282"/>
    </source>
</evidence>
<dbReference type="Gene3D" id="3.30.980.40">
    <property type="match status" value="1"/>
</dbReference>
<organism evidence="16 17">
    <name type="scientific">Candidatus Dojkabacteria bacterium</name>
    <dbReference type="NCBI Taxonomy" id="2099670"/>
    <lineage>
        <taxon>Bacteria</taxon>
        <taxon>Candidatus Dojkabacteria</taxon>
    </lineage>
</organism>
<dbReference type="AlphaFoldDB" id="A0A955KWN3"/>
<dbReference type="Gene3D" id="3.40.50.300">
    <property type="entry name" value="P-loop containing nucleotide triphosphate hydrolases"/>
    <property type="match status" value="1"/>
</dbReference>
<feature type="binding site" evidence="13">
    <location>
        <begin position="423"/>
        <end position="430"/>
    </location>
    <ligand>
        <name>ATP</name>
        <dbReference type="ChEBI" id="CHEBI:30616"/>
    </ligand>
</feature>
<dbReference type="InterPro" id="IPR025199">
    <property type="entry name" value="FtsK_4TM"/>
</dbReference>
<dbReference type="CDD" id="cd01127">
    <property type="entry name" value="TrwB_TraG_TraD_VirD4"/>
    <property type="match status" value="1"/>
</dbReference>
<reference evidence="16" key="2">
    <citation type="journal article" date="2021" name="Microbiome">
        <title>Successional dynamics and alternative stable states in a saline activated sludge microbial community over 9 years.</title>
        <authorList>
            <person name="Wang Y."/>
            <person name="Ye J."/>
            <person name="Ju F."/>
            <person name="Liu L."/>
            <person name="Boyd J.A."/>
            <person name="Deng Y."/>
            <person name="Parks D.H."/>
            <person name="Jiang X."/>
            <person name="Yin X."/>
            <person name="Woodcroft B.J."/>
            <person name="Tyson G.W."/>
            <person name="Hugenholtz P."/>
            <person name="Polz M.F."/>
            <person name="Zhang T."/>
        </authorList>
    </citation>
    <scope>NUCLEOTIDE SEQUENCE</scope>
    <source>
        <strain evidence="16">HKST-UBA17</strain>
    </source>
</reference>
<dbReference type="InterPro" id="IPR041027">
    <property type="entry name" value="FtsK_alpha"/>
</dbReference>
<dbReference type="GO" id="GO:0005886">
    <property type="term" value="C:plasma membrane"/>
    <property type="evidence" value="ECO:0007669"/>
    <property type="project" value="UniProtKB-SubCell"/>
</dbReference>
<dbReference type="SMART" id="SM00843">
    <property type="entry name" value="Ftsk_gamma"/>
    <property type="match status" value="1"/>
</dbReference>
<dbReference type="SUPFAM" id="SSF52540">
    <property type="entry name" value="P-loop containing nucleoside triphosphate hydrolases"/>
    <property type="match status" value="1"/>
</dbReference>
<dbReference type="InterPro" id="IPR002543">
    <property type="entry name" value="FtsK_dom"/>
</dbReference>
<feature type="transmembrane region" description="Helical" evidence="14">
    <location>
        <begin position="81"/>
        <end position="99"/>
    </location>
</feature>
<evidence type="ECO:0000256" key="6">
    <source>
        <dbReference type="ARBA" id="ARBA00022741"/>
    </source>
</evidence>
<evidence type="ECO:0000256" key="4">
    <source>
        <dbReference type="ARBA" id="ARBA00022618"/>
    </source>
</evidence>
<dbReference type="PROSITE" id="PS50901">
    <property type="entry name" value="FTSK"/>
    <property type="match status" value="1"/>
</dbReference>
<dbReference type="PANTHER" id="PTHR22683:SF41">
    <property type="entry name" value="DNA TRANSLOCASE FTSK"/>
    <property type="match status" value="1"/>
</dbReference>
<keyword evidence="10" id="KW-0238">DNA-binding</keyword>
<keyword evidence="4" id="KW-0132">Cell division</keyword>
<dbReference type="InterPro" id="IPR036388">
    <property type="entry name" value="WH-like_DNA-bd_sf"/>
</dbReference>
<dbReference type="GO" id="GO:0051301">
    <property type="term" value="P:cell division"/>
    <property type="evidence" value="ECO:0007669"/>
    <property type="project" value="UniProtKB-KW"/>
</dbReference>
<evidence type="ECO:0000256" key="7">
    <source>
        <dbReference type="ARBA" id="ARBA00022829"/>
    </source>
</evidence>
<dbReference type="Pfam" id="PF17854">
    <property type="entry name" value="FtsK_alpha"/>
    <property type="match status" value="1"/>
</dbReference>
<evidence type="ECO:0000256" key="10">
    <source>
        <dbReference type="ARBA" id="ARBA00023125"/>
    </source>
</evidence>
<evidence type="ECO:0000256" key="13">
    <source>
        <dbReference type="PROSITE-ProRule" id="PRU00289"/>
    </source>
</evidence>
<dbReference type="InterPro" id="IPR036390">
    <property type="entry name" value="WH_DNA-bd_sf"/>
</dbReference>
<reference evidence="16" key="1">
    <citation type="submission" date="2020-04" db="EMBL/GenBank/DDBJ databases">
        <authorList>
            <person name="Zhang T."/>
        </authorList>
    </citation>
    <scope>NUCLEOTIDE SEQUENCE</scope>
    <source>
        <strain evidence="16">HKST-UBA17</strain>
    </source>
</reference>
<dbReference type="InterPro" id="IPR050206">
    <property type="entry name" value="FtsK/SpoIIIE/SftA"/>
</dbReference>
<feature type="transmembrane region" description="Helical" evidence="14">
    <location>
        <begin position="20"/>
        <end position="37"/>
    </location>
</feature>
<dbReference type="GO" id="GO:0003677">
    <property type="term" value="F:DNA binding"/>
    <property type="evidence" value="ECO:0007669"/>
    <property type="project" value="UniProtKB-KW"/>
</dbReference>
<evidence type="ECO:0000256" key="12">
    <source>
        <dbReference type="ARBA" id="ARBA00023306"/>
    </source>
</evidence>
<accession>A0A955KWN3</accession>
<dbReference type="GO" id="GO:0007059">
    <property type="term" value="P:chromosome segregation"/>
    <property type="evidence" value="ECO:0007669"/>
    <property type="project" value="UniProtKB-KW"/>
</dbReference>
<feature type="domain" description="FtsK" evidence="15">
    <location>
        <begin position="405"/>
        <end position="593"/>
    </location>
</feature>
<keyword evidence="5 14" id="KW-0812">Transmembrane</keyword>
<keyword evidence="9 14" id="KW-1133">Transmembrane helix</keyword>
<evidence type="ECO:0000256" key="9">
    <source>
        <dbReference type="ARBA" id="ARBA00022989"/>
    </source>
</evidence>
<evidence type="ECO:0000313" key="16">
    <source>
        <dbReference type="EMBL" id="MCA9376817.1"/>
    </source>
</evidence>
<evidence type="ECO:0000256" key="8">
    <source>
        <dbReference type="ARBA" id="ARBA00022840"/>
    </source>
</evidence>
<evidence type="ECO:0000259" key="15">
    <source>
        <dbReference type="PROSITE" id="PS50901"/>
    </source>
</evidence>
<dbReference type="Pfam" id="PF13491">
    <property type="entry name" value="FtsK_4TM"/>
    <property type="match status" value="1"/>
</dbReference>
<keyword evidence="11 14" id="KW-0472">Membrane</keyword>